<feature type="domain" description="Glycoside hydrolase family 57 N-terminal" evidence="6">
    <location>
        <begin position="8"/>
        <end position="316"/>
    </location>
</feature>
<evidence type="ECO:0000259" key="6">
    <source>
        <dbReference type="Pfam" id="PF03065"/>
    </source>
</evidence>
<dbReference type="Gene3D" id="3.20.110.10">
    <property type="entry name" value="Glycoside hydrolase 38, N terminal domain"/>
    <property type="match status" value="1"/>
</dbReference>
<comment type="similarity">
    <text evidence="1 5">Belongs to the glycosyl hydrolase 57 family.</text>
</comment>
<keyword evidence="2 5" id="KW-0119">Carbohydrate metabolism</keyword>
<feature type="binding site" evidence="4">
    <location>
        <position position="293"/>
    </location>
    <ligand>
        <name>substrate</name>
    </ligand>
</feature>
<feature type="active site" description="Proton donor" evidence="3">
    <location>
        <position position="386"/>
    </location>
</feature>
<comment type="caution">
    <text evidence="8">The sequence shown here is derived from an EMBL/GenBank/DDBJ whole genome shotgun (WGS) entry which is preliminary data.</text>
</comment>
<evidence type="ECO:0000313" key="8">
    <source>
        <dbReference type="EMBL" id="KPK69172.1"/>
    </source>
</evidence>
<dbReference type="GO" id="GO:0030979">
    <property type="term" value="P:alpha-glucan biosynthetic process"/>
    <property type="evidence" value="ECO:0007669"/>
    <property type="project" value="InterPro"/>
</dbReference>
<dbReference type="InterPro" id="IPR027291">
    <property type="entry name" value="Glyco_hydro_38_N_sf"/>
</dbReference>
<evidence type="ECO:0000256" key="2">
    <source>
        <dbReference type="ARBA" id="ARBA00023277"/>
    </source>
</evidence>
<evidence type="ECO:0000256" key="4">
    <source>
        <dbReference type="PIRSR" id="PIRSR640042-2"/>
    </source>
</evidence>
<evidence type="ECO:0000259" key="7">
    <source>
        <dbReference type="Pfam" id="PF09210"/>
    </source>
</evidence>
<feature type="binding site" evidence="4">
    <location>
        <position position="310"/>
    </location>
    <ligand>
        <name>substrate</name>
    </ligand>
</feature>
<sequence length="575" mass="66319">MAKLGSFTLVLHAHLPYVLSHGRWPHGVDWLNEAAAECYMPLLDMFNSLVEEGISPRVTVGLTPVLVEQLADPLFDQEFESYLGQKIAAAEEDEREFSRIGESDFSALASMWRDHYRGIWERRRGRYAQGLVEGFRRLQDEGHLEIITSAATHGYLPLLAEETSVYAQVRVGIESYQRRFGRRARGMWLPECAYRPGYRWTSPIDPGAEPVDRRGLEEFVRAGGIDYFIIDSHLLKGGQAIGVYLDRFDALRTLWERYEEAHPPRPEAEENSPYEIYLVGTAPDKEPVAILTRDPSTALQVWSSEHGYPGDEWYLDFHKRRFPGGHRYWRVSASGPDLALKQTYRPGRVEKRLRENADHFVGLIKRTLAHHFEKSGRPGSICAPFDAELFGHWWFEGPRWLGYVIRLIAQDPDLELRTGAEQVDAARPSVVVSLPEGSWGEGGFHWIWLNERTRWTWSHIYEAEHRMRALVARYGSKTDRNVRRLLVQLARELLLLESSDWQFLISTWSARDYAELRLDGHYRDFRRLAELVEKCGEGGELSPEEWAFMAICEERDGIFSGIDPEWWGIDVPGIF</sequence>
<proteinExistence type="inferred from homology"/>
<feature type="binding site" evidence="4">
    <location>
        <position position="500"/>
    </location>
    <ligand>
        <name>substrate</name>
    </ligand>
</feature>
<protein>
    <recommendedName>
        <fullName evidence="10">Glycoside hydrolase</fullName>
    </recommendedName>
</protein>
<dbReference type="InterPro" id="IPR028995">
    <property type="entry name" value="Glyco_hydro_57/38_cen_sf"/>
</dbReference>
<dbReference type="Pfam" id="PF03065">
    <property type="entry name" value="Glyco_hydro_57"/>
    <property type="match status" value="1"/>
</dbReference>
<dbReference type="SUPFAM" id="SSF88713">
    <property type="entry name" value="Glycoside hydrolase/deacetylase"/>
    <property type="match status" value="1"/>
</dbReference>
<gene>
    <name evidence="8" type="ORF">AMJ82_06255</name>
</gene>
<feature type="domain" description="1,4-alpha-glucan branching enzyme C-terminal" evidence="7">
    <location>
        <begin position="459"/>
        <end position="567"/>
    </location>
</feature>
<evidence type="ECO:0000256" key="3">
    <source>
        <dbReference type="PIRSR" id="PIRSR640042-1"/>
    </source>
</evidence>
<reference evidence="8 9" key="1">
    <citation type="journal article" date="2015" name="Microbiome">
        <title>Genomic resolution of linkages in carbon, nitrogen, and sulfur cycling among widespread estuary sediment bacteria.</title>
        <authorList>
            <person name="Baker B.J."/>
            <person name="Lazar C.S."/>
            <person name="Teske A.P."/>
            <person name="Dick G.J."/>
        </authorList>
    </citation>
    <scope>NUCLEOTIDE SEQUENCE [LARGE SCALE GENOMIC DNA]</scope>
    <source>
        <strain evidence="8">SM23_40</strain>
    </source>
</reference>
<organism evidence="8 9">
    <name type="scientific">candidate division TA06 bacterium SM23_40</name>
    <dbReference type="NCBI Taxonomy" id="1703774"/>
    <lineage>
        <taxon>Bacteria</taxon>
        <taxon>Bacteria division TA06</taxon>
    </lineage>
</organism>
<evidence type="ECO:0000256" key="5">
    <source>
        <dbReference type="RuleBase" id="RU361196"/>
    </source>
</evidence>
<dbReference type="Gene3D" id="1.20.1430.10">
    <property type="entry name" value="Families 57/38 glycoside transferase, middle domain"/>
    <property type="match status" value="1"/>
</dbReference>
<dbReference type="PANTHER" id="PTHR41695:SF1">
    <property type="entry name" value="1,4-ALPHA-GLUCAN BRANCHING ENZYME TK1436"/>
    <property type="match status" value="1"/>
</dbReference>
<feature type="active site" description="Nucleophile" evidence="3">
    <location>
        <position position="191"/>
    </location>
</feature>
<dbReference type="Pfam" id="PF09210">
    <property type="entry name" value="BE_C"/>
    <property type="match status" value="1"/>
</dbReference>
<dbReference type="InterPro" id="IPR037090">
    <property type="entry name" value="57_glycoside_trans_central"/>
</dbReference>
<dbReference type="InterPro" id="IPR004300">
    <property type="entry name" value="Glyco_hydro_57_N"/>
</dbReference>
<dbReference type="InterPro" id="IPR011330">
    <property type="entry name" value="Glyco_hydro/deAcase_b/a-brl"/>
</dbReference>
<evidence type="ECO:0000313" key="9">
    <source>
        <dbReference type="Proteomes" id="UP000051717"/>
    </source>
</evidence>
<name>A0A0S8GA55_UNCT6</name>
<dbReference type="Proteomes" id="UP000051717">
    <property type="component" value="Unassembled WGS sequence"/>
</dbReference>
<dbReference type="SUPFAM" id="SSF88688">
    <property type="entry name" value="Families 57/38 glycoside transferase middle domain"/>
    <property type="match status" value="1"/>
</dbReference>
<accession>A0A0S8GA55</accession>
<dbReference type="GO" id="GO:0005576">
    <property type="term" value="C:extracellular region"/>
    <property type="evidence" value="ECO:0007669"/>
    <property type="project" value="TreeGrafter"/>
</dbReference>
<dbReference type="AlphaFoldDB" id="A0A0S8GA55"/>
<dbReference type="EMBL" id="LJUI01000045">
    <property type="protein sequence ID" value="KPK69172.1"/>
    <property type="molecule type" value="Genomic_DNA"/>
</dbReference>
<dbReference type="PANTHER" id="PTHR41695">
    <property type="entry name" value="1,4-ALPHA-GLUCAN BRANCHING ENZYME RV3031-RELATED"/>
    <property type="match status" value="1"/>
</dbReference>
<dbReference type="InterPro" id="IPR015293">
    <property type="entry name" value="BE_C"/>
</dbReference>
<evidence type="ECO:0008006" key="10">
    <source>
        <dbReference type="Google" id="ProtNLM"/>
    </source>
</evidence>
<dbReference type="InterPro" id="IPR040042">
    <property type="entry name" value="Branching_enz_MT3115-like"/>
</dbReference>
<dbReference type="PATRIC" id="fig|1703774.3.peg.2317"/>
<evidence type="ECO:0000256" key="1">
    <source>
        <dbReference type="ARBA" id="ARBA00006821"/>
    </source>
</evidence>
<dbReference type="GO" id="GO:0003844">
    <property type="term" value="F:1,4-alpha-glucan branching enzyme activity"/>
    <property type="evidence" value="ECO:0007669"/>
    <property type="project" value="InterPro"/>
</dbReference>
<feature type="binding site" evidence="4">
    <location>
        <position position="439"/>
    </location>
    <ligand>
        <name>substrate</name>
    </ligand>
</feature>